<dbReference type="GO" id="GO:0043022">
    <property type="term" value="F:ribosome binding"/>
    <property type="evidence" value="ECO:0007669"/>
    <property type="project" value="UniProtKB-UniRule"/>
</dbReference>
<keyword evidence="4" id="KW-0853">WD repeat</keyword>
<feature type="region of interest" description="Disordered" evidence="9">
    <location>
        <begin position="443"/>
        <end position="464"/>
    </location>
</feature>
<dbReference type="InterPro" id="IPR013979">
    <property type="entry name" value="TIF_beta_prop-like"/>
</dbReference>
<dbReference type="InterPro" id="IPR007110">
    <property type="entry name" value="Ig-like_dom"/>
</dbReference>
<dbReference type="Pfam" id="PF08662">
    <property type="entry name" value="eIF2A"/>
    <property type="match status" value="1"/>
</dbReference>
<evidence type="ECO:0000256" key="5">
    <source>
        <dbReference type="ARBA" id="ARBA00022737"/>
    </source>
</evidence>
<gene>
    <name evidence="11" type="primary">BQ5605_C002g01204</name>
    <name evidence="11" type="ORF">BQ5605_C002G01204</name>
</gene>
<dbReference type="STRING" id="796604.A0A2X0NVS4"/>
<dbReference type="InterPro" id="IPR015943">
    <property type="entry name" value="WD40/YVTN_repeat-like_dom_sf"/>
</dbReference>
<evidence type="ECO:0000256" key="8">
    <source>
        <dbReference type="PIRNR" id="PIRNR017222"/>
    </source>
</evidence>
<evidence type="ECO:0000256" key="4">
    <source>
        <dbReference type="ARBA" id="ARBA00022574"/>
    </source>
</evidence>
<comment type="function">
    <text evidence="8">Functions in the early steps of protein synthesis of a small number of specific mRNAs. Acts by directing the binding of methionyl-tRNAi to 40S ribosomal subunits. In contrast to the eIF-2 complex, it binds methionyl-tRNAi to 40S subunits in a codon-dependent manner, whereas the eIF-2 complex binds methionyl-tRNAi to 40S subunits in a GTP-dependent manner.</text>
</comment>
<comment type="similarity">
    <text evidence="1 8">Belongs to the WD repeat EIF2A family.</text>
</comment>
<evidence type="ECO:0000256" key="1">
    <source>
        <dbReference type="ARBA" id="ARBA00009573"/>
    </source>
</evidence>
<dbReference type="GO" id="GO:0022627">
    <property type="term" value="C:cytosolic small ribosomal subunit"/>
    <property type="evidence" value="ECO:0007669"/>
    <property type="project" value="TreeGrafter"/>
</dbReference>
<name>A0A2X0NVS4_9BASI</name>
<organism evidence="11 12">
    <name type="scientific">Microbotryum silenes-dioicae</name>
    <dbReference type="NCBI Taxonomy" id="796604"/>
    <lineage>
        <taxon>Eukaryota</taxon>
        <taxon>Fungi</taxon>
        <taxon>Dikarya</taxon>
        <taxon>Basidiomycota</taxon>
        <taxon>Pucciniomycotina</taxon>
        <taxon>Microbotryomycetes</taxon>
        <taxon>Microbotryales</taxon>
        <taxon>Microbotryaceae</taxon>
        <taxon>Microbotryum</taxon>
    </lineage>
</organism>
<dbReference type="InterPro" id="IPR011387">
    <property type="entry name" value="TIF2A"/>
</dbReference>
<reference evidence="11 12" key="1">
    <citation type="submission" date="2016-11" db="EMBL/GenBank/DDBJ databases">
        <authorList>
            <person name="Jaros S."/>
            <person name="Januszkiewicz K."/>
            <person name="Wedrychowicz H."/>
        </authorList>
    </citation>
    <scope>NUCLEOTIDE SEQUENCE [LARGE SCALE GENOMIC DNA]</scope>
</reference>
<evidence type="ECO:0000256" key="3">
    <source>
        <dbReference type="ARBA" id="ARBA00022540"/>
    </source>
</evidence>
<evidence type="ECO:0000256" key="9">
    <source>
        <dbReference type="SAM" id="MobiDB-lite"/>
    </source>
</evidence>
<dbReference type="GO" id="GO:0003743">
    <property type="term" value="F:translation initiation factor activity"/>
    <property type="evidence" value="ECO:0007669"/>
    <property type="project" value="UniProtKB-UniRule"/>
</dbReference>
<evidence type="ECO:0000259" key="10">
    <source>
        <dbReference type="PROSITE" id="PS50835"/>
    </source>
</evidence>
<dbReference type="PROSITE" id="PS50835">
    <property type="entry name" value="IG_LIKE"/>
    <property type="match status" value="1"/>
</dbReference>
<dbReference type="PANTHER" id="PTHR13227:SF0">
    <property type="entry name" value="EUKARYOTIC TRANSLATION INITIATION FACTOR 2A"/>
    <property type="match status" value="1"/>
</dbReference>
<feature type="compositionally biased region" description="Low complexity" evidence="9">
    <location>
        <begin position="528"/>
        <end position="553"/>
    </location>
</feature>
<sequence>MATAQYSFRALKSTGLVTGPPDYSALSSYQRPEETVKAQRYSSDGRLFAYCTATGVQVLDAETAANVASIPVRGAIDIAFSPKGTQISTWERHVKSADGEPPHHNLRIWDVATATEVASFSQKAMDRWQLQYTEDEAKAVRIVTNEVHVFNAADFASGIAEKLRAEGVTSCTLSTGANPAVALFFAEKKGAPASVKIHSLEALQTQTCIKTFYKADKITMKWNRSGSNLLFLTQTDVDKTGKSYYGETNLYMMSSAGNFDCRVTLDKEGGIHDFTWSPNDREFAVTYGSDTGSSEPRTDMPAKTVIFDQRVNVINDFGLNPRNFLAYNPQGRLLCIAGFGNLAGQVDVWDRKTLKKVCTFEAPNTVHCEWSPDGRYLMCATLSPRLRVDNGVRFYHCTGGLMHIEAIEELYSVSWRPAPVNLFPFGGPIDAAPSASISVANATPSKPAAATGGAYRPPHARGTLTPTVYKREDEGGAAYDGTTAFPSSANGRTSPTFGARRRAVPGAAAPSGEPGTIQDPSRRKKKGNNNNGKNSANGSGAATPSTGAAATPAVPVPQAAAEVLAGELSPIDKKRRALQKKLTAIEGLKEKKAAGEKLELTQHKKLDSEADIRKELAALELEK</sequence>
<feature type="compositionally biased region" description="Polar residues" evidence="9">
    <location>
        <begin position="484"/>
        <end position="496"/>
    </location>
</feature>
<dbReference type="Gene3D" id="2.130.10.10">
    <property type="entry name" value="YVTN repeat-like/Quinoprotein amine dehydrogenase"/>
    <property type="match status" value="2"/>
</dbReference>
<dbReference type="GO" id="GO:0003729">
    <property type="term" value="F:mRNA binding"/>
    <property type="evidence" value="ECO:0007669"/>
    <property type="project" value="TreeGrafter"/>
</dbReference>
<dbReference type="AlphaFoldDB" id="A0A2X0NVS4"/>
<evidence type="ECO:0000256" key="7">
    <source>
        <dbReference type="ARBA" id="ARBA00022917"/>
    </source>
</evidence>
<feature type="region of interest" description="Disordered" evidence="9">
    <location>
        <begin position="476"/>
        <end position="553"/>
    </location>
</feature>
<protein>
    <recommendedName>
        <fullName evidence="2 8">Eukaryotic translation initiation factor 2A</fullName>
        <shortName evidence="8">eIF-2A</shortName>
    </recommendedName>
</protein>
<evidence type="ECO:0000256" key="2">
    <source>
        <dbReference type="ARBA" id="ARBA00013819"/>
    </source>
</evidence>
<dbReference type="Proteomes" id="UP000249464">
    <property type="component" value="Unassembled WGS sequence"/>
</dbReference>
<keyword evidence="5" id="KW-0677">Repeat</keyword>
<evidence type="ECO:0000256" key="6">
    <source>
        <dbReference type="ARBA" id="ARBA00022845"/>
    </source>
</evidence>
<dbReference type="PANTHER" id="PTHR13227">
    <property type="entry name" value="EUKARYOTIC TRANSLATION INITIATION FACTOR 2A"/>
    <property type="match status" value="1"/>
</dbReference>
<proteinExistence type="inferred from homology"/>
<dbReference type="EMBL" id="FQNC01000041">
    <property type="protein sequence ID" value="SGY31035.1"/>
    <property type="molecule type" value="Genomic_DNA"/>
</dbReference>
<keyword evidence="12" id="KW-1185">Reference proteome</keyword>
<dbReference type="SUPFAM" id="SSF82171">
    <property type="entry name" value="DPP6 N-terminal domain-like"/>
    <property type="match status" value="1"/>
</dbReference>
<dbReference type="GO" id="GO:0000049">
    <property type="term" value="F:tRNA binding"/>
    <property type="evidence" value="ECO:0007669"/>
    <property type="project" value="UniProtKB-UniRule"/>
</dbReference>
<evidence type="ECO:0000313" key="11">
    <source>
        <dbReference type="EMBL" id="SGY31035.1"/>
    </source>
</evidence>
<keyword evidence="3 8" id="KW-0396">Initiation factor</keyword>
<evidence type="ECO:0000313" key="12">
    <source>
        <dbReference type="Proteomes" id="UP000249464"/>
    </source>
</evidence>
<keyword evidence="7 8" id="KW-0648">Protein biosynthesis</keyword>
<keyword evidence="6 8" id="KW-0810">Translation regulation</keyword>
<feature type="domain" description="Ig-like" evidence="10">
    <location>
        <begin position="179"/>
        <end position="277"/>
    </location>
</feature>
<dbReference type="PIRSF" id="PIRSF017222">
    <property type="entry name" value="eIF2A"/>
    <property type="match status" value="1"/>
</dbReference>
<dbReference type="GO" id="GO:0006417">
    <property type="term" value="P:regulation of translation"/>
    <property type="evidence" value="ECO:0007669"/>
    <property type="project" value="UniProtKB-KW"/>
</dbReference>
<accession>A0A2X0NVS4</accession>